<evidence type="ECO:0000313" key="3">
    <source>
        <dbReference type="EMBL" id="KAA1101784.1"/>
    </source>
</evidence>
<feature type="compositionally biased region" description="Polar residues" evidence="2">
    <location>
        <begin position="167"/>
        <end position="178"/>
    </location>
</feature>
<accession>A0A5B0R0V9</accession>
<evidence type="ECO:0000256" key="2">
    <source>
        <dbReference type="SAM" id="MobiDB-lite"/>
    </source>
</evidence>
<dbReference type="EMBL" id="VSWC01000053">
    <property type="protein sequence ID" value="KAA1101794.1"/>
    <property type="molecule type" value="Genomic_DNA"/>
</dbReference>
<keyword evidence="7" id="KW-1185">Reference proteome</keyword>
<feature type="coiled-coil region" evidence="1">
    <location>
        <begin position="10"/>
        <end position="37"/>
    </location>
</feature>
<evidence type="ECO:0000313" key="7">
    <source>
        <dbReference type="Proteomes" id="UP000324748"/>
    </source>
</evidence>
<dbReference type="OrthoDB" id="2509741at2759"/>
<organism evidence="5 7">
    <name type="scientific">Puccinia graminis f. sp. tritici</name>
    <dbReference type="NCBI Taxonomy" id="56615"/>
    <lineage>
        <taxon>Eukaryota</taxon>
        <taxon>Fungi</taxon>
        <taxon>Dikarya</taxon>
        <taxon>Basidiomycota</taxon>
        <taxon>Pucciniomycotina</taxon>
        <taxon>Pucciniomycetes</taxon>
        <taxon>Pucciniales</taxon>
        <taxon>Pucciniaceae</taxon>
        <taxon>Puccinia</taxon>
    </lineage>
</organism>
<feature type="region of interest" description="Disordered" evidence="2">
    <location>
        <begin position="158"/>
        <end position="219"/>
    </location>
</feature>
<protein>
    <submittedName>
        <fullName evidence="5">Uncharacterized protein</fullName>
    </submittedName>
</protein>
<sequence length="219" mass="23894">MNDSPNSQEVARISREIEKLQRQQRQADQEVRRIAAQFRADLLEMNLQNINRQSTMAERIRILENRVAEAISPNGPNAEVNTREQTAVVDWNAGRVLDGATRPDDPIGPQGYDENDVNLVPALMTLTRGRTRQDGTNSGGGTVSIAERYRAMMDPFGALPRQHTDTHATPPQGNSGNHSPDEVLVDQGQGSSPGSSARAPRSLGGAMRADDQDMEMGPA</sequence>
<gene>
    <name evidence="5" type="ORF">PGT21_002260</name>
    <name evidence="6" type="ORF">PGT21_002437</name>
    <name evidence="3" type="ORF">PGT21_030197</name>
    <name evidence="4" type="ORF">PGT21_030312</name>
</gene>
<dbReference type="EMBL" id="VSWC01000001">
    <property type="protein sequence ID" value="KAA1118685.1"/>
    <property type="molecule type" value="Genomic_DNA"/>
</dbReference>
<dbReference type="Proteomes" id="UP000324748">
    <property type="component" value="Unassembled WGS sequence"/>
</dbReference>
<dbReference type="AlphaFoldDB" id="A0A5B0R0V9"/>
<comment type="caution">
    <text evidence="5">The sequence shown here is derived from an EMBL/GenBank/DDBJ whole genome shotgun (WGS) entry which is preliminary data.</text>
</comment>
<evidence type="ECO:0000313" key="4">
    <source>
        <dbReference type="EMBL" id="KAA1101794.1"/>
    </source>
</evidence>
<evidence type="ECO:0000256" key="1">
    <source>
        <dbReference type="SAM" id="Coils"/>
    </source>
</evidence>
<feature type="compositionally biased region" description="Low complexity" evidence="2">
    <location>
        <begin position="190"/>
        <end position="202"/>
    </location>
</feature>
<dbReference type="EMBL" id="VSWC01000053">
    <property type="protein sequence ID" value="KAA1101784.1"/>
    <property type="molecule type" value="Genomic_DNA"/>
</dbReference>
<evidence type="ECO:0000313" key="6">
    <source>
        <dbReference type="EMBL" id="KAA1118697.1"/>
    </source>
</evidence>
<reference evidence="5 7" key="1">
    <citation type="submission" date="2019-05" db="EMBL/GenBank/DDBJ databases">
        <title>Emergence of the Ug99 lineage of the wheat stem rust pathogen through somatic hybridization.</title>
        <authorList>
            <person name="Li F."/>
            <person name="Upadhyaya N.M."/>
            <person name="Sperschneider J."/>
            <person name="Matny O."/>
            <person name="Nguyen-Phuc H."/>
            <person name="Mago R."/>
            <person name="Raley C."/>
            <person name="Miller M.E."/>
            <person name="Silverstein K.A.T."/>
            <person name="Henningsen E."/>
            <person name="Hirsch C.D."/>
            <person name="Visser B."/>
            <person name="Pretorius Z.A."/>
            <person name="Steffenson B.J."/>
            <person name="Schwessinger B."/>
            <person name="Dodds P.N."/>
            <person name="Figueroa M."/>
        </authorList>
    </citation>
    <scope>NUCLEOTIDE SEQUENCE [LARGE SCALE GENOMIC DNA]</scope>
    <source>
        <strain evidence="5">21-0</strain>
    </source>
</reference>
<keyword evidence="1" id="KW-0175">Coiled coil</keyword>
<evidence type="ECO:0000313" key="5">
    <source>
        <dbReference type="EMBL" id="KAA1118685.1"/>
    </source>
</evidence>
<proteinExistence type="predicted"/>
<name>A0A5B0R0V9_PUCGR</name>
<dbReference type="EMBL" id="VSWC01000001">
    <property type="protein sequence ID" value="KAA1118697.1"/>
    <property type="molecule type" value="Genomic_DNA"/>
</dbReference>